<dbReference type="SMART" id="SM00417">
    <property type="entry name" value="H4"/>
    <property type="match status" value="1"/>
</dbReference>
<comment type="subcellular location">
    <subcellularLocation>
        <location evidence="3">Chromosome</location>
    </subcellularLocation>
    <subcellularLocation>
        <location evidence="2">Nucleus</location>
    </subcellularLocation>
</comment>
<evidence type="ECO:0000256" key="7">
    <source>
        <dbReference type="ARBA" id="ARBA00023125"/>
    </source>
</evidence>
<dbReference type="CDD" id="cd22912">
    <property type="entry name" value="HFD_H4"/>
    <property type="match status" value="1"/>
</dbReference>
<keyword evidence="6 10" id="KW-0158">Chromosome</keyword>
<dbReference type="SUPFAM" id="SSF47113">
    <property type="entry name" value="Histone-fold"/>
    <property type="match status" value="1"/>
</dbReference>
<dbReference type="AlphaFoldDB" id="Q98RY3"/>
<feature type="region of interest" description="Disordered" evidence="11">
    <location>
        <begin position="1"/>
        <end position="21"/>
    </location>
</feature>
<dbReference type="EMBL" id="AF165818">
    <property type="protein sequence ID" value="AAK39817.1"/>
    <property type="molecule type" value="Genomic_DNA"/>
</dbReference>
<keyword evidence="9 10" id="KW-0544">Nucleosome core</keyword>
<dbReference type="RefSeq" id="XP_001713522.1">
    <property type="nucleotide sequence ID" value="XM_001713470.1"/>
</dbReference>
<geneLocation type="nucleomorph" evidence="13"/>
<dbReference type="InterPro" id="IPR009072">
    <property type="entry name" value="Histone-fold"/>
</dbReference>
<dbReference type="GeneID" id="857305"/>
<dbReference type="GO" id="GO:0046982">
    <property type="term" value="F:protein heterodimerization activity"/>
    <property type="evidence" value="ECO:0007669"/>
    <property type="project" value="InterPro"/>
</dbReference>
<dbReference type="InterPro" id="IPR035425">
    <property type="entry name" value="CENP-T/H4_C"/>
</dbReference>
<evidence type="ECO:0000256" key="2">
    <source>
        <dbReference type="ARBA" id="ARBA00004123"/>
    </source>
</evidence>
<reference evidence="13 14" key="1">
    <citation type="journal article" date="2001" name="Nature">
        <title>The highly reduced genome of an enslaved algal nucleus.</title>
        <authorList>
            <person name="Douglas S."/>
            <person name="Zauner S."/>
            <person name="Fraunholz M."/>
            <person name="Beaton M."/>
            <person name="Penny S."/>
            <person name="Deng L."/>
            <person name="Wu X."/>
            <person name="Reith M."/>
            <person name="Cavalier-Smith T."/>
            <person name="Maier U."/>
        </authorList>
    </citation>
    <scope>NUCLEOTIDE SEQUENCE [LARGE SCALE GENOMIC DNA]</scope>
</reference>
<dbReference type="Gene3D" id="1.10.20.10">
    <property type="entry name" value="Histone, subunit A"/>
    <property type="match status" value="1"/>
</dbReference>
<evidence type="ECO:0000256" key="1">
    <source>
        <dbReference type="ARBA" id="ARBA00002001"/>
    </source>
</evidence>
<evidence type="ECO:0000256" key="6">
    <source>
        <dbReference type="ARBA" id="ARBA00022454"/>
    </source>
</evidence>
<evidence type="ECO:0000256" key="10">
    <source>
        <dbReference type="RuleBase" id="RU000528"/>
    </source>
</evidence>
<dbReference type="PIR" id="F90085">
    <property type="entry name" value="F90085"/>
</dbReference>
<evidence type="ECO:0000256" key="11">
    <source>
        <dbReference type="SAM" id="MobiDB-lite"/>
    </source>
</evidence>
<comment type="subunit">
    <text evidence="5 10">The nucleosome is a histone octamer containing two molecules each of H2A, H2B, H3 and H4 assembled in one H3-H4 heterotetramer and two H2A-H2B heterodimers. The octamer wraps approximately 147 bp of DNA.</text>
</comment>
<evidence type="ECO:0000313" key="13">
    <source>
        <dbReference type="EMBL" id="AAK39817.1"/>
    </source>
</evidence>
<dbReference type="PRINTS" id="PR00623">
    <property type="entry name" value="HISTONEH4"/>
</dbReference>
<dbReference type="GO" id="GO:0003677">
    <property type="term" value="F:DNA binding"/>
    <property type="evidence" value="ECO:0007669"/>
    <property type="project" value="UniProtKB-KW"/>
</dbReference>
<comment type="similarity">
    <text evidence="4 10">Belongs to the histone H4 family.</text>
</comment>
<evidence type="ECO:0000256" key="9">
    <source>
        <dbReference type="ARBA" id="ARBA00023269"/>
    </source>
</evidence>
<dbReference type="Pfam" id="PF15511">
    <property type="entry name" value="CENP-T_C"/>
    <property type="match status" value="1"/>
</dbReference>
<comment type="function">
    <text evidence="1 10">Core component of nucleosome. Nucleosomes wrap and compact DNA into chromatin, limiting DNA accessibility to the cellular machineries which require DNA as a template. Histones thereby play a central role in transcription regulation, DNA repair, DNA replication and chromosomal stability. DNA accessibility is regulated via a complex set of post-translational modifications of histones, also called histone code, and nucleosome remodeling.</text>
</comment>
<dbReference type="GO" id="GO:0000786">
    <property type="term" value="C:nucleosome"/>
    <property type="evidence" value="ECO:0007669"/>
    <property type="project" value="UniProtKB-KW"/>
</dbReference>
<dbReference type="GO" id="GO:0030527">
    <property type="term" value="F:structural constituent of chromatin"/>
    <property type="evidence" value="ECO:0007669"/>
    <property type="project" value="InterPro"/>
</dbReference>
<dbReference type="InterPro" id="IPR001951">
    <property type="entry name" value="Histone_H4"/>
</dbReference>
<dbReference type="Proteomes" id="UP000242167">
    <property type="component" value="Nucleomorph 1"/>
</dbReference>
<evidence type="ECO:0000259" key="12">
    <source>
        <dbReference type="Pfam" id="PF15511"/>
    </source>
</evidence>
<feature type="domain" description="CENP-T/Histone H4 histone fold" evidence="12">
    <location>
        <begin position="45"/>
        <end position="97"/>
    </location>
</feature>
<evidence type="ECO:0000256" key="8">
    <source>
        <dbReference type="ARBA" id="ARBA00023242"/>
    </source>
</evidence>
<accession>Q98RY3</accession>
<protein>
    <recommendedName>
        <fullName evidence="10">Histone H4</fullName>
    </recommendedName>
</protein>
<dbReference type="GO" id="GO:0005634">
    <property type="term" value="C:nucleus"/>
    <property type="evidence" value="ECO:0007669"/>
    <property type="project" value="UniProtKB-SubCell"/>
</dbReference>
<organism evidence="13 14">
    <name type="scientific">Guillardia theta</name>
    <name type="common">Cryptophyte</name>
    <name type="synonym">Cryptomonas phi</name>
    <dbReference type="NCBI Taxonomy" id="55529"/>
    <lineage>
        <taxon>Eukaryota</taxon>
        <taxon>Cryptophyceae</taxon>
        <taxon>Pyrenomonadales</taxon>
        <taxon>Geminigeraceae</taxon>
        <taxon>Guillardia</taxon>
    </lineage>
</organism>
<evidence type="ECO:0000256" key="4">
    <source>
        <dbReference type="ARBA" id="ARBA00006564"/>
    </source>
</evidence>
<keyword evidence="13" id="KW-0542">Nucleomorph</keyword>
<evidence type="ECO:0000256" key="5">
    <source>
        <dbReference type="ARBA" id="ARBA00011538"/>
    </source>
</evidence>
<dbReference type="PANTHER" id="PTHR10484">
    <property type="entry name" value="HISTONE H4"/>
    <property type="match status" value="1"/>
</dbReference>
<dbReference type="FunFam" id="1.10.20.10:FF:000012">
    <property type="entry name" value="Histone H4"/>
    <property type="match status" value="1"/>
</dbReference>
<name>Q98RY3_GUITH</name>
<feature type="compositionally biased region" description="Basic residues" evidence="11">
    <location>
        <begin position="12"/>
        <end position="21"/>
    </location>
</feature>
<evidence type="ECO:0000313" key="14">
    <source>
        <dbReference type="Proteomes" id="UP000242167"/>
    </source>
</evidence>
<sequence>MTVGKGKVGKGLGKRGTKRHKKVLRDSIQGITKPAIRRLARRGGVKRISGLIYEETKIVLKLFLENVVKDAVTYTEHARRKTVTAMDVIYALKRQGRTIYGFGY</sequence>
<keyword evidence="8 10" id="KW-0539">Nucleus</keyword>
<gene>
    <name evidence="13" type="primary">H4</name>
</gene>
<proteinExistence type="inferred from homology"/>
<keyword evidence="7 10" id="KW-0238">DNA-binding</keyword>
<evidence type="ECO:0000256" key="3">
    <source>
        <dbReference type="ARBA" id="ARBA00004286"/>
    </source>
</evidence>